<sequence>MHDESLLLYARAYDLVEDHTSISPLSFICLPFDTDEEALDPTILFDDLRRFLPCLGNSVQTSKQPLEVTKDVTNLLSKVIAIRNYREGVEEPYLKWASLRVDEPLLTNLATESTLDKPSFPEVDLKQLKLPEEETNDDRDEGLQFPTYTWDRKNEIMQDIAADKMTVDRSVLEYLRSTVKAHVVEGVSEDYLEPIDDAHNMQQVDLDPLTPPLLPLIEPDVHLSPITLEEIAGSLETIDINEDAVASFGTQVEPLQREELQLTPKTDRLLDRIQRAPSITPSPVQPLPKELYIETPITPPITSPSRTIFSRLDTENRTDETPYAQSFNFGSPNQPVDTQLSNLFEEFIVPPSLDPSEDGDGMVTPSKYNFLTESAMAEFTLGVMEPGAQYFMMKLQQEQLEDSTKPDDGSGDGLRVDIPIVNWQRLVPLWVSNRFLIDILEDEMDEDIMQRWDYRKSLDISGLQWNIGKPKKVLQETIVPDERETEELIASLFPEVPLETVIEEEDEAFWRRHDTSNEYEELECAKIEPKTDLDSLVERQKLRGINVIKSANKRPRSIFDSESDLSAFLSLQSRDLELATNAISATQQAPSTISSPTSSHRVSSITKVSTIEQDQERISIQPPDPTSVFMISASFLENRILYRKIRSLCPGCKFIERDFDTVTSANTFSPKDQVPDEPVSEADILVSPLVGMIFTNLQTIRHRKLQMKSSINSTALLSAAESANDGIRDRIMKVAERYDRLLVCVTLDFGGTDADDLILARADCVTISGFIGFCEAIGNVEVTVIQSGNSNDKIGRWILENLRIHSERWRMVGLVVEISDIGSSWENFLRHAGMNSYAAQAF</sequence>
<dbReference type="Pfam" id="PF23394">
    <property type="entry name" value="DUF7102"/>
    <property type="match status" value="1"/>
</dbReference>
<name>S8C6M4_DACHA</name>
<dbReference type="EMBL" id="AQGS01000079">
    <property type="protein sequence ID" value="EPS43337.1"/>
    <property type="molecule type" value="Genomic_DNA"/>
</dbReference>
<gene>
    <name evidence="2" type="ORF">H072_2635</name>
</gene>
<dbReference type="InterPro" id="IPR055528">
    <property type="entry name" value="DUF7102"/>
</dbReference>
<evidence type="ECO:0000313" key="2">
    <source>
        <dbReference type="EMBL" id="EPS43337.1"/>
    </source>
</evidence>
<dbReference type="AlphaFoldDB" id="S8C6M4"/>
<organism evidence="2 3">
    <name type="scientific">Dactylellina haptotyla (strain CBS 200.50)</name>
    <name type="common">Nematode-trapping fungus</name>
    <name type="synonym">Monacrosporium haptotylum</name>
    <dbReference type="NCBI Taxonomy" id="1284197"/>
    <lineage>
        <taxon>Eukaryota</taxon>
        <taxon>Fungi</taxon>
        <taxon>Dikarya</taxon>
        <taxon>Ascomycota</taxon>
        <taxon>Pezizomycotina</taxon>
        <taxon>Orbiliomycetes</taxon>
        <taxon>Orbiliales</taxon>
        <taxon>Orbiliaceae</taxon>
        <taxon>Dactylellina</taxon>
    </lineage>
</organism>
<accession>S8C6M4</accession>
<dbReference type="eggNOG" id="ENOG502RXCE">
    <property type="taxonomic scope" value="Eukaryota"/>
</dbReference>
<proteinExistence type="predicted"/>
<evidence type="ECO:0000259" key="1">
    <source>
        <dbReference type="Pfam" id="PF23394"/>
    </source>
</evidence>
<comment type="caution">
    <text evidence="2">The sequence shown here is derived from an EMBL/GenBank/DDBJ whole genome shotgun (WGS) entry which is preliminary data.</text>
</comment>
<dbReference type="Proteomes" id="UP000015100">
    <property type="component" value="Unassembled WGS sequence"/>
</dbReference>
<evidence type="ECO:0000313" key="3">
    <source>
        <dbReference type="Proteomes" id="UP000015100"/>
    </source>
</evidence>
<dbReference type="OMA" id="MTENIEP"/>
<feature type="domain" description="DUF7102" evidence="1">
    <location>
        <begin position="628"/>
        <end position="802"/>
    </location>
</feature>
<protein>
    <recommendedName>
        <fullName evidence="1">DUF7102 domain-containing protein</fullName>
    </recommendedName>
</protein>
<dbReference type="HOGENOM" id="CLU_005396_1_0_1"/>
<reference evidence="3" key="2">
    <citation type="submission" date="2013-04" db="EMBL/GenBank/DDBJ databases">
        <title>Genomic mechanisms accounting for the adaptation to parasitism in nematode-trapping fungi.</title>
        <authorList>
            <person name="Ahren D.G."/>
        </authorList>
    </citation>
    <scope>NUCLEOTIDE SEQUENCE [LARGE SCALE GENOMIC DNA]</scope>
    <source>
        <strain evidence="3">CBS 200.50</strain>
    </source>
</reference>
<keyword evidence="3" id="KW-1185">Reference proteome</keyword>
<dbReference type="OrthoDB" id="10257314at2759"/>
<reference evidence="2 3" key="1">
    <citation type="journal article" date="2013" name="PLoS Genet.">
        <title>Genomic mechanisms accounting for the adaptation to parasitism in nematode-trapping fungi.</title>
        <authorList>
            <person name="Meerupati T."/>
            <person name="Andersson K.M."/>
            <person name="Friman E."/>
            <person name="Kumar D."/>
            <person name="Tunlid A."/>
            <person name="Ahren D."/>
        </authorList>
    </citation>
    <scope>NUCLEOTIDE SEQUENCE [LARGE SCALE GENOMIC DNA]</scope>
    <source>
        <strain evidence="2 3">CBS 200.50</strain>
    </source>
</reference>